<keyword evidence="3 4" id="KW-0408">Iron</keyword>
<evidence type="ECO:0000313" key="8">
    <source>
        <dbReference type="EMBL" id="ACB32190.1"/>
    </source>
</evidence>
<evidence type="ECO:0000259" key="7">
    <source>
        <dbReference type="PROSITE" id="PS51007"/>
    </source>
</evidence>
<dbReference type="PANTHER" id="PTHR35008">
    <property type="entry name" value="BLL4482 PROTEIN-RELATED"/>
    <property type="match status" value="1"/>
</dbReference>
<dbReference type="GO" id="GO:0046872">
    <property type="term" value="F:metal ion binding"/>
    <property type="evidence" value="ECO:0007669"/>
    <property type="project" value="UniProtKB-KW"/>
</dbReference>
<dbReference type="PROSITE" id="PS51007">
    <property type="entry name" value="CYTC"/>
    <property type="match status" value="2"/>
</dbReference>
<evidence type="ECO:0000256" key="6">
    <source>
        <dbReference type="SAM" id="Phobius"/>
    </source>
</evidence>
<feature type="transmembrane region" description="Helical" evidence="6">
    <location>
        <begin position="20"/>
        <end position="38"/>
    </location>
</feature>
<dbReference type="GO" id="GO:0020037">
    <property type="term" value="F:heme binding"/>
    <property type="evidence" value="ECO:0007669"/>
    <property type="project" value="InterPro"/>
</dbReference>
<dbReference type="InterPro" id="IPR051459">
    <property type="entry name" value="Cytochrome_c-type_DH"/>
</dbReference>
<proteinExistence type="predicted"/>
<protein>
    <submittedName>
        <fullName evidence="8">Putative cytochrome c</fullName>
    </submittedName>
</protein>
<dbReference type="InterPro" id="IPR009056">
    <property type="entry name" value="Cyt_c-like_dom"/>
</dbReference>
<keyword evidence="6" id="KW-1133">Transmembrane helix</keyword>
<name>B4Y5L3_9BACT</name>
<feature type="domain" description="Cytochrome c" evidence="7">
    <location>
        <begin position="186"/>
        <end position="299"/>
    </location>
</feature>
<evidence type="ECO:0000256" key="4">
    <source>
        <dbReference type="PROSITE-ProRule" id="PRU00433"/>
    </source>
</evidence>
<evidence type="ECO:0000256" key="3">
    <source>
        <dbReference type="ARBA" id="ARBA00023004"/>
    </source>
</evidence>
<dbReference type="Gene3D" id="1.10.760.10">
    <property type="entry name" value="Cytochrome c-like domain"/>
    <property type="match status" value="2"/>
</dbReference>
<dbReference type="InterPro" id="IPR036909">
    <property type="entry name" value="Cyt_c-like_dom_sf"/>
</dbReference>
<dbReference type="GO" id="GO:0009055">
    <property type="term" value="F:electron transfer activity"/>
    <property type="evidence" value="ECO:0007669"/>
    <property type="project" value="InterPro"/>
</dbReference>
<evidence type="ECO:0000256" key="5">
    <source>
        <dbReference type="SAM" id="MobiDB-lite"/>
    </source>
</evidence>
<dbReference type="Pfam" id="PF00034">
    <property type="entry name" value="Cytochrom_C"/>
    <property type="match status" value="1"/>
</dbReference>
<dbReference type="SUPFAM" id="SSF46626">
    <property type="entry name" value="Cytochrome c"/>
    <property type="match status" value="2"/>
</dbReference>
<dbReference type="PANTHER" id="PTHR35008:SF4">
    <property type="entry name" value="BLL4482 PROTEIN"/>
    <property type="match status" value="1"/>
</dbReference>
<evidence type="ECO:0000256" key="1">
    <source>
        <dbReference type="ARBA" id="ARBA00022617"/>
    </source>
</evidence>
<accession>B4Y5L3</accession>
<keyword evidence="2 4" id="KW-0479">Metal-binding</keyword>
<keyword evidence="6" id="KW-0472">Membrane</keyword>
<keyword evidence="6" id="KW-0812">Transmembrane</keyword>
<feature type="domain" description="Cytochrome c" evidence="7">
    <location>
        <begin position="35"/>
        <end position="151"/>
    </location>
</feature>
<sequence length="302" mass="32261">MQIDRTSIPNLLFLSQGSRLLAILGAIFTIFAFLSASARGEEITRGRYLVEALMACDNCHTPRGPDGYEMSLRFSGGSQVFSEKDYTVRGSNISPDQHAGIGAWSDTQIRAAIIDGVGPTGRLAPVMPSESYRALTPQDLQAIIDFLRAAVPVSASLPPQQKRGTLEPRPAIPGAEAPFTDADLSDRLKRGLYLASLARCMSCHTGESGSAPDPRGRLGAGGKLFRTPAGVAVASNITSHPTKGIGAWTDEELKRAITHGIGRNGAPLAPTMANLSRAHFSKMTEEDVDALVAWIRTLPPRE</sequence>
<dbReference type="EMBL" id="EU362857">
    <property type="protein sequence ID" value="ACB32190.1"/>
    <property type="molecule type" value="Genomic_DNA"/>
</dbReference>
<reference evidence="8" key="1">
    <citation type="journal article" date="2008" name="Environ. Microbiol.">
        <title>Revealing the uncultivated majority: combining DNA stable-isotope probing, multiple displacement amplification and metagenomic analyses of uncultivated Methylocystis in acidic peatlands.</title>
        <authorList>
            <person name="Chen Y."/>
            <person name="Dumont M.G."/>
            <person name="Neufeld J.D."/>
            <person name="Bodrossy L."/>
            <person name="Stralis-Pavese N."/>
            <person name="McNamara N.P."/>
            <person name="Ostle N."/>
            <person name="Briones M.J."/>
            <person name="Murrell J.C."/>
        </authorList>
    </citation>
    <scope>NUCLEOTIDE SEQUENCE</scope>
</reference>
<organism evidence="8">
    <name type="scientific">uncultured bacterium 16A2</name>
    <dbReference type="NCBI Taxonomy" id="508711"/>
    <lineage>
        <taxon>Bacteria</taxon>
        <taxon>environmental samples</taxon>
    </lineage>
</organism>
<dbReference type="AlphaFoldDB" id="B4Y5L3"/>
<keyword evidence="1 4" id="KW-0349">Heme</keyword>
<feature type="region of interest" description="Disordered" evidence="5">
    <location>
        <begin position="158"/>
        <end position="179"/>
    </location>
</feature>
<evidence type="ECO:0000256" key="2">
    <source>
        <dbReference type="ARBA" id="ARBA00022723"/>
    </source>
</evidence>